<dbReference type="Gramene" id="TraesCS3D02G462200.1">
    <property type="protein sequence ID" value="TraesCS3D02G462200.1"/>
    <property type="gene ID" value="TraesCS3D02G462200"/>
</dbReference>
<dbReference type="OrthoDB" id="600273at2759"/>
<feature type="region of interest" description="Disordered" evidence="1">
    <location>
        <begin position="1"/>
        <end position="23"/>
    </location>
</feature>
<organism evidence="3">
    <name type="scientific">Triticum aestivum</name>
    <name type="common">Wheat</name>
    <dbReference type="NCBI Taxonomy" id="4565"/>
    <lineage>
        <taxon>Eukaryota</taxon>
        <taxon>Viridiplantae</taxon>
        <taxon>Streptophyta</taxon>
        <taxon>Embryophyta</taxon>
        <taxon>Tracheophyta</taxon>
        <taxon>Spermatophyta</taxon>
        <taxon>Magnoliopsida</taxon>
        <taxon>Liliopsida</taxon>
        <taxon>Poales</taxon>
        <taxon>Poaceae</taxon>
        <taxon>BOP clade</taxon>
        <taxon>Pooideae</taxon>
        <taxon>Triticodae</taxon>
        <taxon>Triticeae</taxon>
        <taxon>Triticinae</taxon>
        <taxon>Triticum</taxon>
    </lineage>
</organism>
<evidence type="ECO:0000259" key="2">
    <source>
        <dbReference type="Pfam" id="PF03478"/>
    </source>
</evidence>
<dbReference type="PANTHER" id="PTHR33165">
    <property type="entry name" value="F-BOX DOMAIN CONTAINING PROTEIN-LIKE-RELATED"/>
    <property type="match status" value="1"/>
</dbReference>
<dbReference type="InterPro" id="IPR005174">
    <property type="entry name" value="KIB1-4_b-propeller"/>
</dbReference>
<reference evidence="3" key="2">
    <citation type="submission" date="2018-10" db="UniProtKB">
        <authorList>
            <consortium name="EnsemblPlants"/>
        </authorList>
    </citation>
    <scope>IDENTIFICATION</scope>
</reference>
<protein>
    <recommendedName>
        <fullName evidence="2">KIB1-4 beta-propeller domain-containing protein</fullName>
    </recommendedName>
</protein>
<evidence type="ECO:0000313" key="4">
    <source>
        <dbReference type="Proteomes" id="UP000019116"/>
    </source>
</evidence>
<accession>A0A3B6H0R2</accession>
<keyword evidence="4" id="KW-1185">Reference proteome</keyword>
<evidence type="ECO:0000256" key="1">
    <source>
        <dbReference type="SAM" id="MobiDB-lite"/>
    </source>
</evidence>
<sequence length="445" mass="49654">MCFPPPQRMLPDSNTEGGSMATDRGVQIEKGAQIGDMRSMPYQGIGLDSAVKIPSLRSGIERAAMAAAPAEVLPPAKRWKKDPNCLETSPVHPANAVTADWPSLPDDIIRRIADSFLAANDLDWYMDLRAVCHNWRSATDDPRNNTSDPRFLPCRWIILDEVFESDTRRLLVNTAIGRFLHKELPALRGYHVVATTLCGLFVMADRSAPHAARVFNPLTGDIIRFTAPCRPRCSPHSSHSQDYVFDPRVYSFFRSAVGGGLVGRWWELARTTDLALKICKVGLSLGINLSKFFSGDPTEIGLANDARCFAMEFIGQMLIIVKGQQFFQILRVKTESGELLHVESICNHAIFIGHHRSLAVDAHMFPSIEANCIYYTEHQVSSAHIWKYNIKDRKAERISEAVDFVKPDKQFVLLGDRPSTLIQLLSSYTISTRDSELAGAVKLDD</sequence>
<dbReference type="Gramene" id="TraesCLE_scaffold_086147_01G000100.1">
    <property type="protein sequence ID" value="TraesCLE_scaffold_086147_01G000100.1"/>
    <property type="gene ID" value="TraesCLE_scaffold_086147_01G000100"/>
</dbReference>
<dbReference type="EnsemblPlants" id="TraesCS3D02G462200.1">
    <property type="protein sequence ID" value="TraesCS3D02G462200.1"/>
    <property type="gene ID" value="TraesCS3D02G462200"/>
</dbReference>
<evidence type="ECO:0000313" key="3">
    <source>
        <dbReference type="EnsemblPlants" id="TraesCS3D02G462200.1"/>
    </source>
</evidence>
<dbReference type="Gramene" id="TraesCS3D03G1017400.1">
    <property type="protein sequence ID" value="TraesCS3D03G1017400.1.CDS"/>
    <property type="gene ID" value="TraesCS3D03G1017400"/>
</dbReference>
<feature type="domain" description="KIB1-4 beta-propeller" evidence="2">
    <location>
        <begin position="179"/>
        <end position="381"/>
    </location>
</feature>
<dbReference type="Proteomes" id="UP000019116">
    <property type="component" value="Chromosome 3D"/>
</dbReference>
<name>A0A3B6H0R2_WHEAT</name>
<dbReference type="Gramene" id="TraesRN3D0101062600.1">
    <property type="protein sequence ID" value="TraesRN3D0101062600.1"/>
    <property type="gene ID" value="TraesRN3D0101062600"/>
</dbReference>
<reference evidence="3" key="1">
    <citation type="submission" date="2018-08" db="EMBL/GenBank/DDBJ databases">
        <authorList>
            <person name="Rossello M."/>
        </authorList>
    </citation>
    <scope>NUCLEOTIDE SEQUENCE [LARGE SCALE GENOMIC DNA]</scope>
    <source>
        <strain evidence="3">cv. Chinese Spring</strain>
    </source>
</reference>
<dbReference type="AlphaFoldDB" id="A0A3B6H0R2"/>
<dbReference type="Gramene" id="TraesWEE_scaffold_085127_01G000100.1">
    <property type="protein sequence ID" value="TraesWEE_scaffold_085127_01G000100.1"/>
    <property type="gene ID" value="TraesWEE_scaffold_085127_01G000100"/>
</dbReference>
<proteinExistence type="predicted"/>
<dbReference type="Gramene" id="TraesCAD_scaffold_087854_01G000100.1">
    <property type="protein sequence ID" value="TraesCAD_scaffold_087854_01G000100.1"/>
    <property type="gene ID" value="TraesCAD_scaffold_087854_01G000100"/>
</dbReference>
<dbReference type="PANTHER" id="PTHR33165:SF99">
    <property type="entry name" value="DUF295 DOMAIN-CONTAINING PROTEIN"/>
    <property type="match status" value="1"/>
</dbReference>
<dbReference type="Gramene" id="TraesROB_scaffold_074306_01G000100.1">
    <property type="protein sequence ID" value="TraesROB_scaffold_074306_01G000100.1"/>
    <property type="gene ID" value="TraesROB_scaffold_074306_01G000100"/>
</dbReference>
<dbReference type="Pfam" id="PF03478">
    <property type="entry name" value="Beta-prop_KIB1-4"/>
    <property type="match status" value="1"/>
</dbReference>